<evidence type="ECO:0000256" key="4">
    <source>
        <dbReference type="PROSITE-ProRule" id="PRU00023"/>
    </source>
</evidence>
<evidence type="ECO:0000256" key="3">
    <source>
        <dbReference type="ARBA" id="ARBA00038122"/>
    </source>
</evidence>
<reference evidence="7 8" key="1">
    <citation type="journal article" date="2011" name="Genome Biol. Evol.">
        <title>Integration of the genetic map and genome assembly of fugu facilitates insights into distinct features of genome evolution in teleosts and mammals.</title>
        <authorList>
            <person name="Kai W."/>
            <person name="Kikuchi K."/>
            <person name="Tohari S."/>
            <person name="Chew A.K."/>
            <person name="Tay A."/>
            <person name="Fujiwara A."/>
            <person name="Hosoya S."/>
            <person name="Suetake H."/>
            <person name="Naruse K."/>
            <person name="Brenner S."/>
            <person name="Suzuki Y."/>
            <person name="Venkatesh B."/>
        </authorList>
    </citation>
    <scope>NUCLEOTIDE SEQUENCE [LARGE SCALE GENOMIC DNA]</scope>
</reference>
<dbReference type="PANTHER" id="PTHR14491:SF3">
    <property type="entry name" value="ANKYRIN REPEAT DOMAIN-CONTAINING PROTEIN SOWAHB"/>
    <property type="match status" value="1"/>
</dbReference>
<name>A0A3B5KH75_TAKRU</name>
<dbReference type="Gene3D" id="1.25.40.20">
    <property type="entry name" value="Ankyrin repeat-containing domain"/>
    <property type="match status" value="1"/>
</dbReference>
<feature type="domain" description="SOWAHA-C winged helix-turn-helix" evidence="6">
    <location>
        <begin position="5"/>
        <end position="79"/>
    </location>
</feature>
<feature type="compositionally biased region" description="Polar residues" evidence="5">
    <location>
        <begin position="167"/>
        <end position="176"/>
    </location>
</feature>
<evidence type="ECO:0000256" key="2">
    <source>
        <dbReference type="ARBA" id="ARBA00023043"/>
    </source>
</evidence>
<organism evidence="7 8">
    <name type="scientific">Takifugu rubripes</name>
    <name type="common">Japanese pufferfish</name>
    <name type="synonym">Fugu rubripes</name>
    <dbReference type="NCBI Taxonomy" id="31033"/>
    <lineage>
        <taxon>Eukaryota</taxon>
        <taxon>Metazoa</taxon>
        <taxon>Chordata</taxon>
        <taxon>Craniata</taxon>
        <taxon>Vertebrata</taxon>
        <taxon>Euteleostomi</taxon>
        <taxon>Actinopterygii</taxon>
        <taxon>Neopterygii</taxon>
        <taxon>Teleostei</taxon>
        <taxon>Neoteleostei</taxon>
        <taxon>Acanthomorphata</taxon>
        <taxon>Eupercaria</taxon>
        <taxon>Tetraodontiformes</taxon>
        <taxon>Tetradontoidea</taxon>
        <taxon>Tetraodontidae</taxon>
        <taxon>Takifugu</taxon>
    </lineage>
</organism>
<proteinExistence type="inferred from homology"/>
<dbReference type="PROSITE" id="PS50297">
    <property type="entry name" value="ANK_REP_REGION"/>
    <property type="match status" value="1"/>
</dbReference>
<sequence>MAAGFTQDTVFHFLQSCGGSVKNADLLTHFRSFIRENPEQEKNRELFKRFVNSLATVQQIDGVSYVVLRKKFRGNVPGGGEQGSRVAPGKKREVFPGNGAQSLAGKAAKETGPTPVWTQPPSSDLRETGPTPVWTQPPSSDLRETGPTPGWTQPPSSDLRETGRTPGWTQPPSSDYITTQTQTEEHAWLVKGAAGAWPDIYSLFREDSSLLNRRDFISGFTVLHWIAKHGDHRVLNTLYGVEKAGVNFDINARSTSGHTPLHIATIHGHKNIIRLLVNKFGADMRLRDMAGKKAWQYLDCAMPLDVFQLLGAPPRVALKGAGEVGKIDVARQSSRRRRRHRFSSASPVHKQLANSKLLLHHVITCFPWVHMGSLLHKLFCTRCPQLGTFFYSRISLLLWC</sequence>
<feature type="repeat" description="ANK" evidence="4">
    <location>
        <begin position="256"/>
        <end position="289"/>
    </location>
</feature>
<dbReference type="SUPFAM" id="SSF48403">
    <property type="entry name" value="Ankyrin repeat"/>
    <property type="match status" value="1"/>
</dbReference>
<dbReference type="InParanoid" id="A0A3B5KH75"/>
<dbReference type="Proteomes" id="UP000005226">
    <property type="component" value="Chromosome 6"/>
</dbReference>
<protein>
    <recommendedName>
        <fullName evidence="6">SOWAHA-C winged helix-turn-helix domain-containing protein</fullName>
    </recommendedName>
</protein>
<reference evidence="7" key="2">
    <citation type="submission" date="2025-08" db="UniProtKB">
        <authorList>
            <consortium name="Ensembl"/>
        </authorList>
    </citation>
    <scope>IDENTIFICATION</scope>
</reference>
<dbReference type="InterPro" id="IPR002110">
    <property type="entry name" value="Ankyrin_rpt"/>
</dbReference>
<feature type="region of interest" description="Disordered" evidence="5">
    <location>
        <begin position="76"/>
        <end position="176"/>
    </location>
</feature>
<dbReference type="Ensembl" id="ENSTRUT00000058033.2">
    <property type="protein sequence ID" value="ENSTRUP00000052761.2"/>
    <property type="gene ID" value="ENSTRUG00000001247.3"/>
</dbReference>
<dbReference type="STRING" id="31033.ENSTRUP00000052761"/>
<dbReference type="Pfam" id="PF25877">
    <property type="entry name" value="WHD_SOWAH"/>
    <property type="match status" value="1"/>
</dbReference>
<comment type="similarity">
    <text evidence="3">Belongs to the SOWAH family.</text>
</comment>
<evidence type="ECO:0000256" key="5">
    <source>
        <dbReference type="SAM" id="MobiDB-lite"/>
    </source>
</evidence>
<dbReference type="SMART" id="SM00248">
    <property type="entry name" value="ANK"/>
    <property type="match status" value="2"/>
</dbReference>
<dbReference type="InterPro" id="IPR058889">
    <property type="entry name" value="WHD_SOWAHA-C"/>
</dbReference>
<keyword evidence="8" id="KW-1185">Reference proteome</keyword>
<dbReference type="PANTHER" id="PTHR14491">
    <property type="entry name" value="SOSONDOWAH, ISOFORM G"/>
    <property type="match status" value="1"/>
</dbReference>
<evidence type="ECO:0000313" key="8">
    <source>
        <dbReference type="Proteomes" id="UP000005226"/>
    </source>
</evidence>
<reference evidence="7" key="3">
    <citation type="submission" date="2025-09" db="UniProtKB">
        <authorList>
            <consortium name="Ensembl"/>
        </authorList>
    </citation>
    <scope>IDENTIFICATION</scope>
</reference>
<evidence type="ECO:0000259" key="6">
    <source>
        <dbReference type="Pfam" id="PF25877"/>
    </source>
</evidence>
<keyword evidence="1" id="KW-0677">Repeat</keyword>
<keyword evidence="2 4" id="KW-0040">ANK repeat</keyword>
<evidence type="ECO:0000313" key="7">
    <source>
        <dbReference type="Ensembl" id="ENSTRUP00000052761.2"/>
    </source>
</evidence>
<dbReference type="GeneTree" id="ENSGT00950000183003"/>
<dbReference type="Pfam" id="PF12796">
    <property type="entry name" value="Ank_2"/>
    <property type="match status" value="1"/>
</dbReference>
<dbReference type="AlphaFoldDB" id="A0A3B5KH75"/>
<evidence type="ECO:0000256" key="1">
    <source>
        <dbReference type="ARBA" id="ARBA00022737"/>
    </source>
</evidence>
<accession>A0A3B5KH75</accession>
<dbReference type="InterPro" id="IPR036770">
    <property type="entry name" value="Ankyrin_rpt-contain_sf"/>
</dbReference>
<dbReference type="PROSITE" id="PS50088">
    <property type="entry name" value="ANK_REPEAT"/>
    <property type="match status" value="1"/>
</dbReference>